<dbReference type="InterPro" id="IPR046450">
    <property type="entry name" value="PA_dom_sf"/>
</dbReference>
<evidence type="ECO:0000313" key="5">
    <source>
        <dbReference type="Proteomes" id="UP001156666"/>
    </source>
</evidence>
<dbReference type="SUPFAM" id="SSF52025">
    <property type="entry name" value="PA domain"/>
    <property type="match status" value="1"/>
</dbReference>
<dbReference type="NCBIfam" id="TIGR04183">
    <property type="entry name" value="Por_Secre_tail"/>
    <property type="match status" value="1"/>
</dbReference>
<protein>
    <recommendedName>
        <fullName evidence="6">T9SS C-terminal target domain-containing protein</fullName>
    </recommendedName>
</protein>
<gene>
    <name evidence="4" type="ORF">GCM10007940_23670</name>
</gene>
<dbReference type="Pfam" id="PF24595">
    <property type="entry name" value="DUF7619"/>
    <property type="match status" value="1"/>
</dbReference>
<keyword evidence="5" id="KW-1185">Reference proteome</keyword>
<evidence type="ECO:0000259" key="3">
    <source>
        <dbReference type="Pfam" id="PF24595"/>
    </source>
</evidence>
<dbReference type="CDD" id="cd00538">
    <property type="entry name" value="PA"/>
    <property type="match status" value="1"/>
</dbReference>
<comment type="caution">
    <text evidence="4">The sequence shown here is derived from an EMBL/GenBank/DDBJ whole genome shotgun (WGS) entry which is preliminary data.</text>
</comment>
<dbReference type="Gene3D" id="3.50.30.30">
    <property type="match status" value="1"/>
</dbReference>
<name>A0AA37SQA5_9BACT</name>
<dbReference type="EMBL" id="BSOH01000014">
    <property type="protein sequence ID" value="GLR17752.1"/>
    <property type="molecule type" value="Genomic_DNA"/>
</dbReference>
<evidence type="ECO:0000259" key="2">
    <source>
        <dbReference type="Pfam" id="PF18962"/>
    </source>
</evidence>
<accession>A0AA37SQA5</accession>
<sequence>MWSLSGQLVQEFQVTYGDGSLDTFSFRQGNTSNVPDYNLQNVEVEWVSDMNGSYLVCDSVAADLSSKIALVDRGVCLISDKYDHVAEAGAIGFILCNSDNSELVTLGNMGPPFIPAGMMSQGDCDQFKLKLDADTRINWIYEYILDCSDEMFAEIDSCVNAFDLGVILDCPFGYTNAAEAGVSTLCNDNPQPTGCYSNEYGSKWYKFTTGVGMTNIEIQLSGYRGSPFLELYEGSACSLLSDQIICLYGDSIHLVSGLKSETEYYCLIGTDGKNLHSNIFVHIKNADCDYSIKGSAFHDENNNGVKDSLEATLSNIKFQHSKSGRIFYSDENGAFLTHSVVGLDTFGLSPEETCWRISDSTDVYYNSSEGTEQCMDIGLVRTGNEDEDFTIRINAAPTRCNTLVNFWVTIENTECAYLTGPVTVFTDSLVSNLQSTEGDFLVMDSVLMGNLDSLSASGIQTLHFQGMIADENFEGDTIRMSAVFQGDTIHFKSAIRCAIDPNDKQVSPSRDYPNNYTLNSEKLTYKIRFQNTGSDTAYTVAVKDTLSEYFDLSTIAFTATSHTGVFSVDDGVLTMAFENIYLVDSTTNEAESHGFFEFEIGLKEGVEDFTIIENTAYIYFDFNDPIVTNTTQSTIVDELDADTDGYFFWEECDDTKFNVNPGNPEIPNNDVDENCDGVIEVFTAEECNVVFEDFNSFEEGVFVGQSGAENWMFRNVESQNGSISNWGAFNVLDIGSNFNQSSNQYDAQIVQTLSLEEPEIIEISFNYYNECGIVSLEFYEDSAFSTFADLVITSYDSESFNQAYYIQGDTFPSCHIIPNDFVNYTLQLDFIGDELRLLCPMGDTLKVPFYMDASDFYGIGWGSNQCAYISDICISSEESAIVDMDADGFGEDVDCDDNNAAINPDAEEIPNNEIDENCDGIALIIDEDQDGFNSDEDCDDNNAAINPEAEEIPGNDVDENCDGEILTSGIGELGNENIDLYPNPVSDRLIIDHVDGSFSAELLRMDGRRVLLRTSLSNNSSLDLSTLPEGMYLLKLSMESAGESKVFRVVKI</sequence>
<dbReference type="Proteomes" id="UP001156666">
    <property type="component" value="Unassembled WGS sequence"/>
</dbReference>
<reference evidence="4" key="1">
    <citation type="journal article" date="2014" name="Int. J. Syst. Evol. Microbiol.">
        <title>Complete genome sequence of Corynebacterium casei LMG S-19264T (=DSM 44701T), isolated from a smear-ripened cheese.</title>
        <authorList>
            <consortium name="US DOE Joint Genome Institute (JGI-PGF)"/>
            <person name="Walter F."/>
            <person name="Albersmeier A."/>
            <person name="Kalinowski J."/>
            <person name="Ruckert C."/>
        </authorList>
    </citation>
    <scope>NUCLEOTIDE SEQUENCE</scope>
    <source>
        <strain evidence="4">NBRC 108769</strain>
    </source>
</reference>
<dbReference type="InterPro" id="IPR026444">
    <property type="entry name" value="Secre_tail"/>
</dbReference>
<dbReference type="Pfam" id="PF11617">
    <property type="entry name" value="Cu-binding_MopE"/>
    <property type="match status" value="3"/>
</dbReference>
<evidence type="ECO:0000259" key="1">
    <source>
        <dbReference type="Pfam" id="PF02225"/>
    </source>
</evidence>
<dbReference type="Pfam" id="PF18962">
    <property type="entry name" value="Por_Secre_tail"/>
    <property type="match status" value="1"/>
</dbReference>
<evidence type="ECO:0000313" key="4">
    <source>
        <dbReference type="EMBL" id="GLR17752.1"/>
    </source>
</evidence>
<dbReference type="InterPro" id="IPR003137">
    <property type="entry name" value="PA_domain"/>
</dbReference>
<organism evidence="4 5">
    <name type="scientific">Portibacter lacus</name>
    <dbReference type="NCBI Taxonomy" id="1099794"/>
    <lineage>
        <taxon>Bacteria</taxon>
        <taxon>Pseudomonadati</taxon>
        <taxon>Bacteroidota</taxon>
        <taxon>Saprospiria</taxon>
        <taxon>Saprospirales</taxon>
        <taxon>Haliscomenobacteraceae</taxon>
        <taxon>Portibacter</taxon>
    </lineage>
</organism>
<feature type="domain" description="PA" evidence="1">
    <location>
        <begin position="60"/>
        <end position="125"/>
    </location>
</feature>
<dbReference type="Pfam" id="PF02225">
    <property type="entry name" value="PA"/>
    <property type="match status" value="1"/>
</dbReference>
<feature type="domain" description="DUF7619" evidence="3">
    <location>
        <begin position="500"/>
        <end position="634"/>
    </location>
</feature>
<dbReference type="InterPro" id="IPR055353">
    <property type="entry name" value="DUF7619"/>
</dbReference>
<evidence type="ECO:0008006" key="6">
    <source>
        <dbReference type="Google" id="ProtNLM"/>
    </source>
</evidence>
<dbReference type="AlphaFoldDB" id="A0AA37SQA5"/>
<reference evidence="4" key="2">
    <citation type="submission" date="2023-01" db="EMBL/GenBank/DDBJ databases">
        <title>Draft genome sequence of Portibacter lacus strain NBRC 108769.</title>
        <authorList>
            <person name="Sun Q."/>
            <person name="Mori K."/>
        </authorList>
    </citation>
    <scope>NUCLEOTIDE SEQUENCE</scope>
    <source>
        <strain evidence="4">NBRC 108769</strain>
    </source>
</reference>
<feature type="domain" description="Secretion system C-terminal sorting" evidence="2">
    <location>
        <begin position="980"/>
        <end position="1041"/>
    </location>
</feature>
<proteinExistence type="predicted"/>
<dbReference type="InterPro" id="IPR021655">
    <property type="entry name" value="Put_metal-bd"/>
</dbReference>